<dbReference type="InterPro" id="IPR003812">
    <property type="entry name" value="Fido"/>
</dbReference>
<dbReference type="PANTHER" id="PTHR13504">
    <property type="entry name" value="FIDO DOMAIN-CONTAINING PROTEIN DDB_G0283145"/>
    <property type="match status" value="1"/>
</dbReference>
<reference evidence="4 5" key="1">
    <citation type="journal article" date="2017" name="ISME J.">
        <title>Potential for microbial H2 and metal transformations associated with novel bacteria and archaea in deep terrestrial subsurface sediments.</title>
        <authorList>
            <person name="Hernsdorf A.W."/>
            <person name="Amano Y."/>
            <person name="Miyakawa K."/>
            <person name="Ise K."/>
            <person name="Suzuki Y."/>
            <person name="Anantharaman K."/>
            <person name="Probst A."/>
            <person name="Burstein D."/>
            <person name="Thomas B.C."/>
            <person name="Banfield J.F."/>
        </authorList>
    </citation>
    <scope>NUCLEOTIDE SEQUENCE [LARGE SCALE GENOMIC DNA]</scope>
    <source>
        <strain evidence="4">HGW-Kuenenbacteria-1</strain>
    </source>
</reference>
<evidence type="ECO:0000313" key="5">
    <source>
        <dbReference type="Proteomes" id="UP000233414"/>
    </source>
</evidence>
<dbReference type="InterPro" id="IPR040198">
    <property type="entry name" value="Fido_containing"/>
</dbReference>
<evidence type="ECO:0000256" key="2">
    <source>
        <dbReference type="PIRSR" id="PIRSR640198-2"/>
    </source>
</evidence>
<keyword evidence="2" id="KW-0547">Nucleotide-binding</keyword>
<sequence length="186" mass="21545">MSKTKPTYRETRFGILSVGEIEALITDGVANVNAFLLREYENLPISVKIAKELHKKIAGHVFDEAGNFRKKEVTVGYYEPPKFFKMPELIANWESDYNERHKHAKTQDEKIELLAWMMHQFLLIHPFFDYNGRIARLLGQLFLLQHKLPISSFIGIKRTDFATVMKKATAEHDIKSVVKLINKSIL</sequence>
<protein>
    <recommendedName>
        <fullName evidence="3">Fido domain-containing protein</fullName>
    </recommendedName>
</protein>
<evidence type="ECO:0000259" key="3">
    <source>
        <dbReference type="PROSITE" id="PS51459"/>
    </source>
</evidence>
<dbReference type="InterPro" id="IPR036597">
    <property type="entry name" value="Fido-like_dom_sf"/>
</dbReference>
<dbReference type="Proteomes" id="UP000233414">
    <property type="component" value="Unassembled WGS sequence"/>
</dbReference>
<dbReference type="EMBL" id="PGYQ01000019">
    <property type="protein sequence ID" value="PKL72057.1"/>
    <property type="molecule type" value="Genomic_DNA"/>
</dbReference>
<dbReference type="Pfam" id="PF02661">
    <property type="entry name" value="Fic"/>
    <property type="match status" value="1"/>
</dbReference>
<accession>A0A2N1UMY0</accession>
<keyword evidence="2" id="KW-0067">ATP-binding</keyword>
<dbReference type="PANTHER" id="PTHR13504:SF38">
    <property type="entry name" value="FIDO DOMAIN-CONTAINING PROTEIN"/>
    <property type="match status" value="1"/>
</dbReference>
<proteinExistence type="predicted"/>
<name>A0A2N1UMY0_9BACT</name>
<evidence type="ECO:0000313" key="4">
    <source>
        <dbReference type="EMBL" id="PKL72057.1"/>
    </source>
</evidence>
<dbReference type="SUPFAM" id="SSF140931">
    <property type="entry name" value="Fic-like"/>
    <property type="match status" value="1"/>
</dbReference>
<comment type="caution">
    <text evidence="4">The sequence shown here is derived from an EMBL/GenBank/DDBJ whole genome shotgun (WGS) entry which is preliminary data.</text>
</comment>
<dbReference type="GO" id="GO:0005524">
    <property type="term" value="F:ATP binding"/>
    <property type="evidence" value="ECO:0007669"/>
    <property type="project" value="UniProtKB-KW"/>
</dbReference>
<dbReference type="AlphaFoldDB" id="A0A2N1UMY0"/>
<organism evidence="4 5">
    <name type="scientific">Candidatus Kuenenbacteria bacterium HGW-Kuenenbacteria-1</name>
    <dbReference type="NCBI Taxonomy" id="2013812"/>
    <lineage>
        <taxon>Bacteria</taxon>
        <taxon>Candidatus Kueneniibacteriota</taxon>
    </lineage>
</organism>
<feature type="domain" description="Fido" evidence="3">
    <location>
        <begin position="45"/>
        <end position="183"/>
    </location>
</feature>
<evidence type="ECO:0000256" key="1">
    <source>
        <dbReference type="PIRSR" id="PIRSR640198-1"/>
    </source>
</evidence>
<feature type="binding site" evidence="2">
    <location>
        <begin position="129"/>
        <end position="136"/>
    </location>
    <ligand>
        <name>ATP</name>
        <dbReference type="ChEBI" id="CHEBI:30616"/>
    </ligand>
</feature>
<dbReference type="PROSITE" id="PS51459">
    <property type="entry name" value="FIDO"/>
    <property type="match status" value="1"/>
</dbReference>
<dbReference type="Gene3D" id="1.10.3290.10">
    <property type="entry name" value="Fido-like domain"/>
    <property type="match status" value="1"/>
</dbReference>
<gene>
    <name evidence="4" type="ORF">CVV26_03200</name>
</gene>
<feature type="active site" evidence="1">
    <location>
        <position position="125"/>
    </location>
</feature>